<dbReference type="PANTHER" id="PTHR11474">
    <property type="entry name" value="TYROSINASE FAMILY MEMBER"/>
    <property type="match status" value="1"/>
</dbReference>
<evidence type="ECO:0000256" key="1">
    <source>
        <dbReference type="ARBA" id="ARBA00022723"/>
    </source>
</evidence>
<reference evidence="5 6" key="1">
    <citation type="journal article" date="2018" name="Plant J.">
        <title>Genome sequences of Chlorella sorokiniana UTEX 1602 and Micractinium conductrix SAG 241.80: implications to maltose excretion by a green alga.</title>
        <authorList>
            <person name="Arriola M.B."/>
            <person name="Velmurugan N."/>
            <person name="Zhang Y."/>
            <person name="Plunkett M.H."/>
            <person name="Hondzo H."/>
            <person name="Barney B.M."/>
        </authorList>
    </citation>
    <scope>NUCLEOTIDE SEQUENCE [LARGE SCALE GENOMIC DNA]</scope>
    <source>
        <strain evidence="6">UTEX 1602</strain>
    </source>
</reference>
<protein>
    <submittedName>
        <fullName evidence="5">Tyrosinase superfamily</fullName>
    </submittedName>
</protein>
<comment type="caution">
    <text evidence="5">The sequence shown here is derived from an EMBL/GenBank/DDBJ whole genome shotgun (WGS) entry which is preliminary data.</text>
</comment>
<dbReference type="EMBL" id="LHPG02000003">
    <property type="protein sequence ID" value="PRW59760.1"/>
    <property type="molecule type" value="Genomic_DNA"/>
</dbReference>
<evidence type="ECO:0000256" key="2">
    <source>
        <dbReference type="ARBA" id="ARBA00023008"/>
    </source>
</evidence>
<feature type="domain" description="Tyrosinase copper-binding" evidence="3">
    <location>
        <begin position="77"/>
        <end position="94"/>
    </location>
</feature>
<keyword evidence="2" id="KW-0186">Copper</keyword>
<dbReference type="SUPFAM" id="SSF48056">
    <property type="entry name" value="Di-copper centre-containing domain"/>
    <property type="match status" value="1"/>
</dbReference>
<evidence type="ECO:0000313" key="6">
    <source>
        <dbReference type="Proteomes" id="UP000239899"/>
    </source>
</evidence>
<evidence type="ECO:0000259" key="3">
    <source>
        <dbReference type="PROSITE" id="PS00497"/>
    </source>
</evidence>
<dbReference type="GO" id="GO:0046872">
    <property type="term" value="F:metal ion binding"/>
    <property type="evidence" value="ECO:0007669"/>
    <property type="project" value="UniProtKB-KW"/>
</dbReference>
<dbReference type="Gene3D" id="1.10.1280.10">
    <property type="entry name" value="Di-copper center containing domain from catechol oxidase"/>
    <property type="match status" value="1"/>
</dbReference>
<feature type="domain" description="Tyrosinase copper-binding" evidence="4">
    <location>
        <begin position="277"/>
        <end position="288"/>
    </location>
</feature>
<proteinExistence type="predicted"/>
<dbReference type="InterPro" id="IPR002227">
    <property type="entry name" value="Tyrosinase_Cu-bd"/>
</dbReference>
<dbReference type="PRINTS" id="PR00092">
    <property type="entry name" value="TYROSINASE"/>
</dbReference>
<dbReference type="GO" id="GO:0016491">
    <property type="term" value="F:oxidoreductase activity"/>
    <property type="evidence" value="ECO:0007669"/>
    <property type="project" value="InterPro"/>
</dbReference>
<dbReference type="InterPro" id="IPR050316">
    <property type="entry name" value="Tyrosinase/Hemocyanin"/>
</dbReference>
<dbReference type="STRING" id="3076.A0A2P6U0E0"/>
<dbReference type="InterPro" id="IPR008922">
    <property type="entry name" value="Di-copper_centre_dom_sf"/>
</dbReference>
<accession>A0A2P6U0E0</accession>
<dbReference type="Proteomes" id="UP000239899">
    <property type="component" value="Unassembled WGS sequence"/>
</dbReference>
<keyword evidence="1" id="KW-0479">Metal-binding</keyword>
<dbReference type="PROSITE" id="PS00497">
    <property type="entry name" value="TYROSINASE_1"/>
    <property type="match status" value="1"/>
</dbReference>
<evidence type="ECO:0000259" key="4">
    <source>
        <dbReference type="PROSITE" id="PS00498"/>
    </source>
</evidence>
<dbReference type="AlphaFoldDB" id="A0A2P6U0E0"/>
<dbReference type="Pfam" id="PF00264">
    <property type="entry name" value="Tyrosinase"/>
    <property type="match status" value="1"/>
</dbReference>
<dbReference type="PANTHER" id="PTHR11474:SF76">
    <property type="entry name" value="SHKT DOMAIN-CONTAINING PROTEIN"/>
    <property type="match status" value="1"/>
</dbReference>
<name>A0A2P6U0E0_CHLSO</name>
<gene>
    <name evidence="5" type="ORF">C2E21_1789</name>
</gene>
<dbReference type="PROSITE" id="PS00498">
    <property type="entry name" value="TYROSINASE_2"/>
    <property type="match status" value="1"/>
</dbReference>
<keyword evidence="6" id="KW-1185">Reference proteome</keyword>
<evidence type="ECO:0000313" key="5">
    <source>
        <dbReference type="EMBL" id="PRW59760.1"/>
    </source>
</evidence>
<sequence>MTQPSLAHQRSLFLQALAAMQATPWQDVESYFQLAAIHGIPYMAYDGAVNPESPYVEGQEFLVSGESYSRDGGYCPHLRVTFPTWHRAQLLSFEAVVRKRALEIAQSYAHRTDAAQWCAAAHQLALPYFDWASLEVQRTGLPAFFEQRSVTVDAPSGRKTIPNPLKGYTIPSAAAFPPYGSCTTPRVVKKRVYTCTTWRGEAQDITEALQQGVQQQRFDIAVFMASNTWSCMSNADITAEEAQAQRCNGQASLEAVHDFFHETVGGWMPHVPHASFDPIFWLHHAFVDKLFALWQLENPTVGLSPQLDLEGTYWYPPGTVVNSLTPLAPFRVPGSHRFYNSNEMRDWRGLGYTYDNMVNEYAALLEPDPRKYFHYFVVLPAIDRNQLLNEEVTVRVFILSPGATAATPTDGNPNFAGTMTWLQRWEADEEEERTRVQLDLTPALHKLGRTKLATQEAADPTNLAKGPALSKAPLRIQDIQLVVVGSAGNQLASYKLGRVLLASAWLNPVGGELVITQLQAAGQP</sequence>
<dbReference type="OrthoDB" id="534509at2759"/>
<organism evidence="5 6">
    <name type="scientific">Chlorella sorokiniana</name>
    <name type="common">Freshwater green alga</name>
    <dbReference type="NCBI Taxonomy" id="3076"/>
    <lineage>
        <taxon>Eukaryota</taxon>
        <taxon>Viridiplantae</taxon>
        <taxon>Chlorophyta</taxon>
        <taxon>core chlorophytes</taxon>
        <taxon>Trebouxiophyceae</taxon>
        <taxon>Chlorellales</taxon>
        <taxon>Chlorellaceae</taxon>
        <taxon>Chlorella clade</taxon>
        <taxon>Chlorella</taxon>
    </lineage>
</organism>